<reference evidence="6 7" key="1">
    <citation type="submission" date="2024-02" db="EMBL/GenBank/DDBJ databases">
        <title>Chromosome-scale genome assembly of the rough periwinkle Littorina saxatilis.</title>
        <authorList>
            <person name="De Jode A."/>
            <person name="Faria R."/>
            <person name="Formenti G."/>
            <person name="Sims Y."/>
            <person name="Smith T.P."/>
            <person name="Tracey A."/>
            <person name="Wood J.M.D."/>
            <person name="Zagrodzka Z.B."/>
            <person name="Johannesson K."/>
            <person name="Butlin R.K."/>
            <person name="Leder E.H."/>
        </authorList>
    </citation>
    <scope>NUCLEOTIDE SEQUENCE [LARGE SCALE GENOMIC DNA]</scope>
    <source>
        <strain evidence="6">Snail1</strain>
        <tissue evidence="6">Muscle</tissue>
    </source>
</reference>
<keyword evidence="4" id="KW-0949">S-adenosyl-L-methionine</keyword>
<sequence>MASTVKTDSQPEKCDFCEEINRASAPSDPNRPKLTRAGTIILGVSGAFFVGIYALTAPFLLPALRRICLPFVPATTTQVKNVFSALSGRSGSLIDIGSGDGRITLEAAKKGFKAYGVELNTWLVLYSKIAAWRQGLSHSAIFMKQDLWKTNLSTYNNIVIFGVEQMMQQFEDKLSKDLDPSSCVVACRFPLPSWEPVATVGIGVDTVWLYKVNKHKDVDGRDSDSSPV</sequence>
<evidence type="ECO:0000313" key="6">
    <source>
        <dbReference type="EMBL" id="KAK7104375.1"/>
    </source>
</evidence>
<dbReference type="GO" id="GO:0005739">
    <property type="term" value="C:mitochondrion"/>
    <property type="evidence" value="ECO:0007669"/>
    <property type="project" value="TreeGrafter"/>
</dbReference>
<protein>
    <submittedName>
        <fullName evidence="6">Uncharacterized protein</fullName>
    </submittedName>
</protein>
<evidence type="ECO:0000256" key="4">
    <source>
        <dbReference type="ARBA" id="ARBA00022691"/>
    </source>
</evidence>
<dbReference type="GO" id="GO:0016279">
    <property type="term" value="F:protein-lysine N-methyltransferase activity"/>
    <property type="evidence" value="ECO:0007669"/>
    <property type="project" value="InterPro"/>
</dbReference>
<feature type="transmembrane region" description="Helical" evidence="5">
    <location>
        <begin position="40"/>
        <end position="61"/>
    </location>
</feature>
<evidence type="ECO:0000256" key="5">
    <source>
        <dbReference type="SAM" id="Phobius"/>
    </source>
</evidence>
<comment type="caution">
    <text evidence="6">The sequence shown here is derived from an EMBL/GenBank/DDBJ whole genome shotgun (WGS) entry which is preliminary data.</text>
</comment>
<keyword evidence="3" id="KW-0808">Transferase</keyword>
<evidence type="ECO:0000313" key="7">
    <source>
        <dbReference type="Proteomes" id="UP001374579"/>
    </source>
</evidence>
<name>A0AAN9GF11_9CAEN</name>
<dbReference type="GO" id="GO:0032259">
    <property type="term" value="P:methylation"/>
    <property type="evidence" value="ECO:0007669"/>
    <property type="project" value="UniProtKB-KW"/>
</dbReference>
<dbReference type="EMBL" id="JBAMIC010000008">
    <property type="protein sequence ID" value="KAK7104375.1"/>
    <property type="molecule type" value="Genomic_DNA"/>
</dbReference>
<comment type="similarity">
    <text evidence="1">Belongs to the ANT/ATPSC lysine N-methyltransferase family.</text>
</comment>
<keyword evidence="5" id="KW-0472">Membrane</keyword>
<organism evidence="6 7">
    <name type="scientific">Littorina saxatilis</name>
    <dbReference type="NCBI Taxonomy" id="31220"/>
    <lineage>
        <taxon>Eukaryota</taxon>
        <taxon>Metazoa</taxon>
        <taxon>Spiralia</taxon>
        <taxon>Lophotrochozoa</taxon>
        <taxon>Mollusca</taxon>
        <taxon>Gastropoda</taxon>
        <taxon>Caenogastropoda</taxon>
        <taxon>Littorinimorpha</taxon>
        <taxon>Littorinoidea</taxon>
        <taxon>Littorinidae</taxon>
        <taxon>Littorina</taxon>
    </lineage>
</organism>
<evidence type="ECO:0000256" key="1">
    <source>
        <dbReference type="ARBA" id="ARBA00010633"/>
    </source>
</evidence>
<dbReference type="Proteomes" id="UP001374579">
    <property type="component" value="Unassembled WGS sequence"/>
</dbReference>
<gene>
    <name evidence="6" type="ORF">V1264_019105</name>
</gene>
<keyword evidence="5" id="KW-1133">Transmembrane helix</keyword>
<dbReference type="AlphaFoldDB" id="A0AAN9GF11"/>
<dbReference type="Gene3D" id="3.40.50.150">
    <property type="entry name" value="Vaccinia Virus protein VP39"/>
    <property type="match status" value="1"/>
</dbReference>
<dbReference type="GO" id="GO:1905706">
    <property type="term" value="P:regulation of mitochondrial ATP synthesis coupled proton transport"/>
    <property type="evidence" value="ECO:0007669"/>
    <property type="project" value="TreeGrafter"/>
</dbReference>
<keyword evidence="2" id="KW-0489">Methyltransferase</keyword>
<dbReference type="InterPro" id="IPR029063">
    <property type="entry name" value="SAM-dependent_MTases_sf"/>
</dbReference>
<keyword evidence="7" id="KW-1185">Reference proteome</keyword>
<dbReference type="PANTHER" id="PTHR13610:SF9">
    <property type="entry name" value="FI06469P"/>
    <property type="match status" value="1"/>
</dbReference>
<evidence type="ECO:0000256" key="3">
    <source>
        <dbReference type="ARBA" id="ARBA00022679"/>
    </source>
</evidence>
<evidence type="ECO:0000256" key="2">
    <source>
        <dbReference type="ARBA" id="ARBA00022603"/>
    </source>
</evidence>
<dbReference type="SUPFAM" id="SSF53335">
    <property type="entry name" value="S-adenosyl-L-methionine-dependent methyltransferases"/>
    <property type="match status" value="1"/>
</dbReference>
<dbReference type="PANTHER" id="PTHR13610">
    <property type="entry name" value="METHYLTRANSFERASE DOMAIN-CONTAINING PROTEIN"/>
    <property type="match status" value="1"/>
</dbReference>
<proteinExistence type="inferred from homology"/>
<accession>A0AAN9GF11</accession>
<keyword evidence="5" id="KW-0812">Transmembrane</keyword>
<dbReference type="InterPro" id="IPR026170">
    <property type="entry name" value="FAM173A/B"/>
</dbReference>